<dbReference type="AlphaFoldDB" id="A0AAD7DIK5"/>
<dbReference type="Proteomes" id="UP001221757">
    <property type="component" value="Unassembled WGS sequence"/>
</dbReference>
<accession>A0AAD7DIK5</accession>
<evidence type="ECO:0000313" key="3">
    <source>
        <dbReference type="Proteomes" id="UP001221757"/>
    </source>
</evidence>
<comment type="caution">
    <text evidence="2">The sequence shown here is derived from an EMBL/GenBank/DDBJ whole genome shotgun (WGS) entry which is preliminary data.</text>
</comment>
<proteinExistence type="predicted"/>
<evidence type="ECO:0000256" key="1">
    <source>
        <dbReference type="SAM" id="MobiDB-lite"/>
    </source>
</evidence>
<keyword evidence="3" id="KW-1185">Reference proteome</keyword>
<organism evidence="2 3">
    <name type="scientific">Mycena rosella</name>
    <name type="common">Pink bonnet</name>
    <name type="synonym">Agaricus rosellus</name>
    <dbReference type="NCBI Taxonomy" id="1033263"/>
    <lineage>
        <taxon>Eukaryota</taxon>
        <taxon>Fungi</taxon>
        <taxon>Dikarya</taxon>
        <taxon>Basidiomycota</taxon>
        <taxon>Agaricomycotina</taxon>
        <taxon>Agaricomycetes</taxon>
        <taxon>Agaricomycetidae</taxon>
        <taxon>Agaricales</taxon>
        <taxon>Marasmiineae</taxon>
        <taxon>Mycenaceae</taxon>
        <taxon>Mycena</taxon>
    </lineage>
</organism>
<protein>
    <submittedName>
        <fullName evidence="2">Uncharacterized protein</fullName>
    </submittedName>
</protein>
<name>A0AAD7DIK5_MYCRO</name>
<evidence type="ECO:0000313" key="2">
    <source>
        <dbReference type="EMBL" id="KAJ7692218.1"/>
    </source>
</evidence>
<reference evidence="2" key="1">
    <citation type="submission" date="2023-03" db="EMBL/GenBank/DDBJ databases">
        <title>Massive genome expansion in bonnet fungi (Mycena s.s.) driven by repeated elements and novel gene families across ecological guilds.</title>
        <authorList>
            <consortium name="Lawrence Berkeley National Laboratory"/>
            <person name="Harder C.B."/>
            <person name="Miyauchi S."/>
            <person name="Viragh M."/>
            <person name="Kuo A."/>
            <person name="Thoen E."/>
            <person name="Andreopoulos B."/>
            <person name="Lu D."/>
            <person name="Skrede I."/>
            <person name="Drula E."/>
            <person name="Henrissat B."/>
            <person name="Morin E."/>
            <person name="Kohler A."/>
            <person name="Barry K."/>
            <person name="LaButti K."/>
            <person name="Morin E."/>
            <person name="Salamov A."/>
            <person name="Lipzen A."/>
            <person name="Mereny Z."/>
            <person name="Hegedus B."/>
            <person name="Baldrian P."/>
            <person name="Stursova M."/>
            <person name="Weitz H."/>
            <person name="Taylor A."/>
            <person name="Grigoriev I.V."/>
            <person name="Nagy L.G."/>
            <person name="Martin F."/>
            <person name="Kauserud H."/>
        </authorList>
    </citation>
    <scope>NUCLEOTIDE SEQUENCE</scope>
    <source>
        <strain evidence="2">CBHHK067</strain>
    </source>
</reference>
<feature type="region of interest" description="Disordered" evidence="1">
    <location>
        <begin position="200"/>
        <end position="229"/>
    </location>
</feature>
<sequence length="229" mass="24883">MCALGGDSGARGSCTASLVGTHEMSLAQFSSQYLVARPFSSRSTYLDGSRCSLSSESHAWIPRRVQLSAITPATYSGDALVRFTADTPRDIRRVEMRIAGGGGQGVWARYGKDGGRGPSQRKRSLTWRLGCMCMRLPVDATARTARAGDAGVWRARTSVAALRRDADSRTPRRRVRKPSSALDIDVLIFSGQPLGYSLYPRPYSRESRSPPRAIPYPRSSAQATPARAS</sequence>
<gene>
    <name evidence="2" type="ORF">B0H17DRAFT_1133229</name>
</gene>
<dbReference type="EMBL" id="JARKIE010000053">
    <property type="protein sequence ID" value="KAJ7692218.1"/>
    <property type="molecule type" value="Genomic_DNA"/>
</dbReference>